<dbReference type="Pfam" id="PF00005">
    <property type="entry name" value="ABC_tran"/>
    <property type="match status" value="2"/>
</dbReference>
<name>A0A381PAU3_9ZZZZ</name>
<dbReference type="Pfam" id="PF08352">
    <property type="entry name" value="oligo_HPY"/>
    <property type="match status" value="1"/>
</dbReference>
<evidence type="ECO:0000256" key="2">
    <source>
        <dbReference type="ARBA" id="ARBA00022448"/>
    </source>
</evidence>
<gene>
    <name evidence="6" type="ORF">METZ01_LOCUS16183</name>
</gene>
<organism evidence="6">
    <name type="scientific">marine metagenome</name>
    <dbReference type="NCBI Taxonomy" id="408172"/>
    <lineage>
        <taxon>unclassified sequences</taxon>
        <taxon>metagenomes</taxon>
        <taxon>ecological metagenomes</taxon>
    </lineage>
</organism>
<dbReference type="PROSITE" id="PS50893">
    <property type="entry name" value="ABC_TRANSPORTER_2"/>
    <property type="match status" value="2"/>
</dbReference>
<dbReference type="Gene3D" id="3.40.50.300">
    <property type="entry name" value="P-loop containing nucleotide triphosphate hydrolases"/>
    <property type="match status" value="2"/>
</dbReference>
<dbReference type="InterPro" id="IPR003593">
    <property type="entry name" value="AAA+_ATPase"/>
</dbReference>
<dbReference type="SMART" id="SM00382">
    <property type="entry name" value="AAA"/>
    <property type="match status" value="2"/>
</dbReference>
<feature type="domain" description="ABC transporter" evidence="5">
    <location>
        <begin position="9"/>
        <end position="261"/>
    </location>
</feature>
<dbReference type="InterPro" id="IPR013563">
    <property type="entry name" value="Oligopep_ABC_C"/>
</dbReference>
<dbReference type="FunFam" id="3.40.50.300:FF:000016">
    <property type="entry name" value="Oligopeptide ABC transporter ATP-binding component"/>
    <property type="match status" value="1"/>
</dbReference>
<keyword evidence="4" id="KW-0067">ATP-binding</keyword>
<proteinExistence type="inferred from homology"/>
<protein>
    <recommendedName>
        <fullName evidence="5">ABC transporter domain-containing protein</fullName>
    </recommendedName>
</protein>
<dbReference type="InterPro" id="IPR003439">
    <property type="entry name" value="ABC_transporter-like_ATP-bd"/>
</dbReference>
<dbReference type="GO" id="GO:0015833">
    <property type="term" value="P:peptide transport"/>
    <property type="evidence" value="ECO:0007669"/>
    <property type="project" value="InterPro"/>
</dbReference>
<dbReference type="PANTHER" id="PTHR43776:SF7">
    <property type="entry name" value="D,D-DIPEPTIDE TRANSPORT ATP-BINDING PROTEIN DDPF-RELATED"/>
    <property type="match status" value="1"/>
</dbReference>
<dbReference type="NCBIfam" id="NF007739">
    <property type="entry name" value="PRK10419.1"/>
    <property type="match status" value="2"/>
</dbReference>
<accession>A0A381PAU3</accession>
<reference evidence="6" key="1">
    <citation type="submission" date="2018-05" db="EMBL/GenBank/DDBJ databases">
        <authorList>
            <person name="Lanie J.A."/>
            <person name="Ng W.-L."/>
            <person name="Kazmierczak K.M."/>
            <person name="Andrzejewski T.M."/>
            <person name="Davidsen T.M."/>
            <person name="Wayne K.J."/>
            <person name="Tettelin H."/>
            <person name="Glass J.I."/>
            <person name="Rusch D."/>
            <person name="Podicherti R."/>
            <person name="Tsui H.-C.T."/>
            <person name="Winkler M.E."/>
        </authorList>
    </citation>
    <scope>NUCLEOTIDE SEQUENCE</scope>
</reference>
<comment type="similarity">
    <text evidence="1">Belongs to the ABC transporter superfamily.</text>
</comment>
<evidence type="ECO:0000256" key="4">
    <source>
        <dbReference type="ARBA" id="ARBA00022840"/>
    </source>
</evidence>
<sequence length="532" mass="59190">VKHNSESLLEVEDLTVNFFSKEFSIDAVRSISFSIERGKTLALVGESGSGKSVTALSILKLLPYQIASHSSKSSIKLKGKEIMEMSSGEIRKVRGDSISMIFQEPMTSLNPYQRVGRQIEEILMVHKGMRRKDARNRVIELLEKVQIPDPKLKAESYPHQLSGGQRQRVMIAMALSNDPDLLIADEPTTALDVTVEKSLLELLKDLQVQMGMSILFITHDLNIVKKFADEVAVMKEGEIVEKGVVNDVFSFPQHAYTKKLLDSIPSPKNNISGEGKPILLSKGLTVNYLTKKSFLKKNLYLTAVNDAAIEVHEGRTTGLVGESGSGKSSLARALLGLEQSEGFIEFDGKDLNSLSENSRRFIKKDFQIVFQDPFGSLSPRQTIGEIIGEGLRVHASQLSKSERHSKISKALEEVELDSSFFLRFPHELSGGQRQRVAIARAIILKPKLILLDEPTSALDVSIQMQVIKLLSELQLKNNLSYLCISHDLKVIRALSDLVYVMKDGKIVEKGMADQVFNEPNNEYTKELIKASI</sequence>
<dbReference type="NCBIfam" id="NF008453">
    <property type="entry name" value="PRK11308.1"/>
    <property type="match status" value="2"/>
</dbReference>
<dbReference type="PANTHER" id="PTHR43776">
    <property type="entry name" value="TRANSPORT ATP-BINDING PROTEIN"/>
    <property type="match status" value="1"/>
</dbReference>
<feature type="non-terminal residue" evidence="6">
    <location>
        <position position="1"/>
    </location>
</feature>
<evidence type="ECO:0000259" key="5">
    <source>
        <dbReference type="PROSITE" id="PS50893"/>
    </source>
</evidence>
<dbReference type="CDD" id="cd03257">
    <property type="entry name" value="ABC_NikE_OppD_transporters"/>
    <property type="match status" value="2"/>
</dbReference>
<dbReference type="SUPFAM" id="SSF52540">
    <property type="entry name" value="P-loop containing nucleoside triphosphate hydrolases"/>
    <property type="match status" value="2"/>
</dbReference>
<dbReference type="InterPro" id="IPR027417">
    <property type="entry name" value="P-loop_NTPase"/>
</dbReference>
<dbReference type="AlphaFoldDB" id="A0A381PAU3"/>
<dbReference type="InterPro" id="IPR017871">
    <property type="entry name" value="ABC_transporter-like_CS"/>
</dbReference>
<dbReference type="PROSITE" id="PS00211">
    <property type="entry name" value="ABC_TRANSPORTER_1"/>
    <property type="match status" value="2"/>
</dbReference>
<keyword evidence="3" id="KW-0547">Nucleotide-binding</keyword>
<evidence type="ECO:0000256" key="3">
    <source>
        <dbReference type="ARBA" id="ARBA00022741"/>
    </source>
</evidence>
<evidence type="ECO:0000256" key="1">
    <source>
        <dbReference type="ARBA" id="ARBA00005417"/>
    </source>
</evidence>
<dbReference type="GO" id="GO:0005524">
    <property type="term" value="F:ATP binding"/>
    <property type="evidence" value="ECO:0007669"/>
    <property type="project" value="UniProtKB-KW"/>
</dbReference>
<dbReference type="GO" id="GO:0016887">
    <property type="term" value="F:ATP hydrolysis activity"/>
    <property type="evidence" value="ECO:0007669"/>
    <property type="project" value="InterPro"/>
</dbReference>
<dbReference type="InterPro" id="IPR050319">
    <property type="entry name" value="ABC_transp_ATP-bind"/>
</dbReference>
<evidence type="ECO:0000313" key="6">
    <source>
        <dbReference type="EMBL" id="SUZ63329.1"/>
    </source>
</evidence>
<dbReference type="EMBL" id="UINC01000914">
    <property type="protein sequence ID" value="SUZ63329.1"/>
    <property type="molecule type" value="Genomic_DNA"/>
</dbReference>
<keyword evidence="2" id="KW-0813">Transport</keyword>
<feature type="domain" description="ABC transporter" evidence="5">
    <location>
        <begin position="289"/>
        <end position="528"/>
    </location>
</feature>
<dbReference type="GO" id="GO:0055085">
    <property type="term" value="P:transmembrane transport"/>
    <property type="evidence" value="ECO:0007669"/>
    <property type="project" value="UniProtKB-ARBA"/>
</dbReference>